<gene>
    <name evidence="2" type="ORF">B857_02550</name>
</gene>
<evidence type="ECO:0000313" key="3">
    <source>
        <dbReference type="Proteomes" id="UP000004738"/>
    </source>
</evidence>
<protein>
    <recommendedName>
        <fullName evidence="4">Acyltransferase</fullName>
    </recommendedName>
</protein>
<name>K1KQA1_9BACL</name>
<feature type="transmembrane region" description="Helical" evidence="1">
    <location>
        <begin position="44"/>
        <end position="63"/>
    </location>
</feature>
<organism evidence="2 3">
    <name type="scientific">Solibacillus isronensis B3W22</name>
    <dbReference type="NCBI Taxonomy" id="1224748"/>
    <lineage>
        <taxon>Bacteria</taxon>
        <taxon>Bacillati</taxon>
        <taxon>Bacillota</taxon>
        <taxon>Bacilli</taxon>
        <taxon>Bacillales</taxon>
        <taxon>Caryophanaceae</taxon>
        <taxon>Solibacillus</taxon>
    </lineage>
</organism>
<keyword evidence="1" id="KW-0472">Membrane</keyword>
<reference evidence="2 3" key="1">
    <citation type="journal article" date="2012" name="J. Bacteriol.">
        <title>Draft Genome Sequence of Bacillus isronensis Strain B3W22, Isolated from the Upper Atmosphere.</title>
        <authorList>
            <person name="Shivaji S."/>
            <person name="Ara S."/>
            <person name="Singh S.K."/>
            <person name="Bandi S."/>
            <person name="Singh A."/>
            <person name="Pinnaka A.K."/>
        </authorList>
    </citation>
    <scope>NUCLEOTIDE SEQUENCE [LARGE SCALE GENOMIC DNA]</scope>
    <source>
        <strain evidence="2 3">B3W22</strain>
    </source>
</reference>
<dbReference type="EMBL" id="AMCK01000013">
    <property type="protein sequence ID" value="EKB44681.1"/>
    <property type="molecule type" value="Genomic_DNA"/>
</dbReference>
<feature type="transmembrane region" description="Helical" evidence="1">
    <location>
        <begin position="12"/>
        <end position="32"/>
    </location>
</feature>
<proteinExistence type="predicted"/>
<sequence>MKGVVLMKFHKGRLKFVIPLSLGVAIASYIMLVNNYAEVGDRDRILIVIGATILTAIISYFLFPQEGDNPKDRGPY</sequence>
<evidence type="ECO:0000313" key="2">
    <source>
        <dbReference type="EMBL" id="EKB44681.1"/>
    </source>
</evidence>
<evidence type="ECO:0000256" key="1">
    <source>
        <dbReference type="SAM" id="Phobius"/>
    </source>
</evidence>
<accession>K1KQA1</accession>
<comment type="caution">
    <text evidence="2">The sequence shown here is derived from an EMBL/GenBank/DDBJ whole genome shotgun (WGS) entry which is preliminary data.</text>
</comment>
<keyword evidence="3" id="KW-1185">Reference proteome</keyword>
<dbReference type="PATRIC" id="fig|1224748.3.peg.2516"/>
<keyword evidence="1" id="KW-1133">Transmembrane helix</keyword>
<keyword evidence="1" id="KW-0812">Transmembrane</keyword>
<evidence type="ECO:0008006" key="4">
    <source>
        <dbReference type="Google" id="ProtNLM"/>
    </source>
</evidence>
<dbReference type="Proteomes" id="UP000004738">
    <property type="component" value="Unassembled WGS sequence"/>
</dbReference>
<dbReference type="AlphaFoldDB" id="K1KQA1"/>